<evidence type="ECO:0000256" key="1">
    <source>
        <dbReference type="SAM" id="SignalP"/>
    </source>
</evidence>
<evidence type="ECO:0000313" key="2">
    <source>
        <dbReference type="EMBL" id="QSX37356.1"/>
    </source>
</evidence>
<keyword evidence="1" id="KW-0732">Signal</keyword>
<dbReference type="SUPFAM" id="SSF50939">
    <property type="entry name" value="Sialidases"/>
    <property type="match status" value="1"/>
</dbReference>
<protein>
    <submittedName>
        <fullName evidence="2">Uncharacterized protein</fullName>
    </submittedName>
</protein>
<proteinExistence type="predicted"/>
<evidence type="ECO:0000313" key="3">
    <source>
        <dbReference type="Proteomes" id="UP000663207"/>
    </source>
</evidence>
<keyword evidence="3" id="KW-1185">Reference proteome</keyword>
<dbReference type="Proteomes" id="UP000663207">
    <property type="component" value="Chromosome"/>
</dbReference>
<gene>
    <name evidence="2" type="ORF">JYB85_00395</name>
</gene>
<reference evidence="2 3" key="1">
    <citation type="submission" date="2021-03" db="EMBL/GenBank/DDBJ databases">
        <title>Novel species identification of genus Shewanella.</title>
        <authorList>
            <person name="Liu G."/>
            <person name="Zhang Q."/>
        </authorList>
    </citation>
    <scope>NUCLEOTIDE SEQUENCE [LARGE SCALE GENOMIC DNA]</scope>
    <source>
        <strain evidence="2 3">FJAT-52962</strain>
    </source>
</reference>
<dbReference type="InterPro" id="IPR036278">
    <property type="entry name" value="Sialidase_sf"/>
</dbReference>
<accession>A0ABX7R3I7</accession>
<organism evidence="2 3">
    <name type="scientific">Shewanella sedimentimangrovi</name>
    <dbReference type="NCBI Taxonomy" id="2814293"/>
    <lineage>
        <taxon>Bacteria</taxon>
        <taxon>Pseudomonadati</taxon>
        <taxon>Pseudomonadota</taxon>
        <taxon>Gammaproteobacteria</taxon>
        <taxon>Alteromonadales</taxon>
        <taxon>Shewanellaceae</taxon>
        <taxon>Shewanella</taxon>
    </lineage>
</organism>
<name>A0ABX7R3I7_9GAMM</name>
<dbReference type="PROSITE" id="PS51257">
    <property type="entry name" value="PROKAR_LIPOPROTEIN"/>
    <property type="match status" value="1"/>
</dbReference>
<feature type="chain" id="PRO_5045855733" evidence="1">
    <location>
        <begin position="24"/>
        <end position="689"/>
    </location>
</feature>
<feature type="signal peptide" evidence="1">
    <location>
        <begin position="1"/>
        <end position="23"/>
    </location>
</feature>
<dbReference type="RefSeq" id="WP_207380593.1">
    <property type="nucleotide sequence ID" value="NZ_CP071502.1"/>
</dbReference>
<dbReference type="EMBL" id="CP071502">
    <property type="protein sequence ID" value="QSX37356.1"/>
    <property type="molecule type" value="Genomic_DNA"/>
</dbReference>
<sequence>MKLSSLALLVVVALGCFCAQGFAKGQPPEKYTQFLQEYKPKPHVRNPEFEDWLYAAINVSILNDDNIEQDIVQELQNNTGMNLEEVSVLTELLLRQYQFLKERWNKRDPKVLEIISREVSESILSKNYSPQFVSEVLTYWHKFEQCPRQDLINAIASKAEAYQLFMSSEDAMRCAGVAASLLGKYGPTPDVLFRIADVATLNNKTKLLLKKKLFEEREWFASESASLFLTAIYLNELYAQAYMDEFLRVLDSLDAWQRMSFTRGTLAPCPIQYCGSNHHGNDSYYQFDDVIIMNHLLKEDQFPSREKVTVSYSKHQMEYTNKQSQTEMIERFQFGSLVYDLVTQEHGLPILKKKNKSSRGTMTDELLRYYLAAHSPDVYDYFFGVPGKPGTIFTMPFWGPVVSLLGAKLAKREGYPAIAGYLLNRVEKDLFLTNHFAARTFSSWDEVLIPYLADARFEGEIEAERTAWFAKIKAELGTSPADSSFWLAEIMAKLGWAAEDEGSPFYRPHRLAFVEKSLPDEYTNKAEPHAEAFRNLELPVPPWSVVRVAESNDDIYVIYINHDVDPVGQFPGGGYWLIYSTDKGQTWSSPLYLGLQEFQPYEIVRDSSLPIRDGAYLNLEVKKASLEPRNVRLPPQALRVSFDPGKLYLQFRWQDLVQDSDADGLNDLLEEKLGLNPLAPDTDGDGMGG</sequence>